<gene>
    <name evidence="1" type="primary">KAT2</name>
    <name evidence="1" type="ORF">KSP40_PGU006366</name>
</gene>
<reference evidence="1 2" key="1">
    <citation type="journal article" date="2022" name="Nat. Plants">
        <title>Genomes of leafy and leafless Platanthera orchids illuminate the evolution of mycoheterotrophy.</title>
        <authorList>
            <person name="Li M.H."/>
            <person name="Liu K.W."/>
            <person name="Li Z."/>
            <person name="Lu H.C."/>
            <person name="Ye Q.L."/>
            <person name="Zhang D."/>
            <person name="Wang J.Y."/>
            <person name="Li Y.F."/>
            <person name="Zhong Z.M."/>
            <person name="Liu X."/>
            <person name="Yu X."/>
            <person name="Liu D.K."/>
            <person name="Tu X.D."/>
            <person name="Liu B."/>
            <person name="Hao Y."/>
            <person name="Liao X.Y."/>
            <person name="Jiang Y.T."/>
            <person name="Sun W.H."/>
            <person name="Chen J."/>
            <person name="Chen Y.Q."/>
            <person name="Ai Y."/>
            <person name="Zhai J.W."/>
            <person name="Wu S.S."/>
            <person name="Zhou Z."/>
            <person name="Hsiao Y.Y."/>
            <person name="Wu W.L."/>
            <person name="Chen Y.Y."/>
            <person name="Lin Y.F."/>
            <person name="Hsu J.L."/>
            <person name="Li C.Y."/>
            <person name="Wang Z.W."/>
            <person name="Zhao X."/>
            <person name="Zhong W.Y."/>
            <person name="Ma X.K."/>
            <person name="Ma L."/>
            <person name="Huang J."/>
            <person name="Chen G.Z."/>
            <person name="Huang M.Z."/>
            <person name="Huang L."/>
            <person name="Peng D.H."/>
            <person name="Luo Y.B."/>
            <person name="Zou S.Q."/>
            <person name="Chen S.P."/>
            <person name="Lan S."/>
            <person name="Tsai W.C."/>
            <person name="Van de Peer Y."/>
            <person name="Liu Z.J."/>
        </authorList>
    </citation>
    <scope>NUCLEOTIDE SEQUENCE [LARGE SCALE GENOMIC DNA]</scope>
    <source>
        <strain evidence="1">Lor288</strain>
    </source>
</reference>
<keyword evidence="2" id="KW-1185">Reference proteome</keyword>
<accession>A0ABR2MEG1</accession>
<dbReference type="Proteomes" id="UP001412067">
    <property type="component" value="Unassembled WGS sequence"/>
</dbReference>
<comment type="caution">
    <text evidence="1">The sequence shown here is derived from an EMBL/GenBank/DDBJ whole genome shotgun (WGS) entry which is preliminary data.</text>
</comment>
<name>A0ABR2MEG1_9ASPA</name>
<protein>
    <submittedName>
        <fullName evidence="1">Potassium channel KAT2</fullName>
    </submittedName>
</protein>
<keyword evidence="1" id="KW-0407">Ion channel</keyword>
<evidence type="ECO:0000313" key="2">
    <source>
        <dbReference type="Proteomes" id="UP001412067"/>
    </source>
</evidence>
<sequence length="117" mass="13307">MAPNCGKSFLQCCYNEFQKESNGHNFSNGILPSLGATINQSTKLRKYIVSPFNSYYSENLGPTHSGSLKDHCGLTWHCPDCNSSTRRLSIDRWVVGGHSLFLMRQTRYLRVQNEDFP</sequence>
<keyword evidence="1" id="KW-0813">Transport</keyword>
<proteinExistence type="predicted"/>
<evidence type="ECO:0000313" key="1">
    <source>
        <dbReference type="EMBL" id="KAK8962272.1"/>
    </source>
</evidence>
<dbReference type="GO" id="GO:0034220">
    <property type="term" value="P:monoatomic ion transmembrane transport"/>
    <property type="evidence" value="ECO:0007669"/>
    <property type="project" value="UniProtKB-KW"/>
</dbReference>
<keyword evidence="1" id="KW-0406">Ion transport</keyword>
<dbReference type="EMBL" id="JBBWWR010000008">
    <property type="protein sequence ID" value="KAK8962272.1"/>
    <property type="molecule type" value="Genomic_DNA"/>
</dbReference>
<organism evidence="1 2">
    <name type="scientific">Platanthera guangdongensis</name>
    <dbReference type="NCBI Taxonomy" id="2320717"/>
    <lineage>
        <taxon>Eukaryota</taxon>
        <taxon>Viridiplantae</taxon>
        <taxon>Streptophyta</taxon>
        <taxon>Embryophyta</taxon>
        <taxon>Tracheophyta</taxon>
        <taxon>Spermatophyta</taxon>
        <taxon>Magnoliopsida</taxon>
        <taxon>Liliopsida</taxon>
        <taxon>Asparagales</taxon>
        <taxon>Orchidaceae</taxon>
        <taxon>Orchidoideae</taxon>
        <taxon>Orchideae</taxon>
        <taxon>Orchidinae</taxon>
        <taxon>Platanthera</taxon>
    </lineage>
</organism>